<evidence type="ECO:0000313" key="16">
    <source>
        <dbReference type="EMBL" id="ORC38260.1"/>
    </source>
</evidence>
<evidence type="ECO:0000256" key="6">
    <source>
        <dbReference type="ARBA" id="ARBA00022694"/>
    </source>
</evidence>
<reference evidence="16 17" key="1">
    <citation type="submission" date="2017-03" db="EMBL/GenBank/DDBJ databases">
        <title>Draft Genome sequence of Marispirochaeta sp. strain JC444.</title>
        <authorList>
            <person name="Shivani Y."/>
            <person name="Subhash Y."/>
            <person name="Sasikala C."/>
            <person name="Ramana C."/>
        </authorList>
    </citation>
    <scope>NUCLEOTIDE SEQUENCE [LARGE SCALE GENOMIC DNA]</scope>
    <source>
        <strain evidence="16 17">JC444</strain>
    </source>
</reference>
<evidence type="ECO:0000259" key="15">
    <source>
        <dbReference type="Pfam" id="PF01207"/>
    </source>
</evidence>
<evidence type="ECO:0000256" key="2">
    <source>
        <dbReference type="ARBA" id="ARBA00002790"/>
    </source>
</evidence>
<dbReference type="PROSITE" id="PS01136">
    <property type="entry name" value="UPF0034"/>
    <property type="match status" value="1"/>
</dbReference>
<proteinExistence type="inferred from homology"/>
<keyword evidence="5 12" id="KW-0288">FMN</keyword>
<name>A0A1Y1S2Q4_9SPIO</name>
<dbReference type="InterPro" id="IPR018517">
    <property type="entry name" value="tRNA_hU_synthase_CS"/>
</dbReference>
<keyword evidence="3" id="KW-0820">tRNA-binding</keyword>
<dbReference type="PANTHER" id="PTHR45846:SF1">
    <property type="entry name" value="TRNA-DIHYDROURIDINE(47) SYNTHASE [NAD(P)(+)]-LIKE"/>
    <property type="match status" value="1"/>
</dbReference>
<dbReference type="EMBL" id="MWQY01000001">
    <property type="protein sequence ID" value="ORC38260.1"/>
    <property type="molecule type" value="Genomic_DNA"/>
</dbReference>
<dbReference type="PANTHER" id="PTHR45846">
    <property type="entry name" value="TRNA-DIHYDROURIDINE(47) SYNTHASE [NAD(P)(+)]-LIKE"/>
    <property type="match status" value="1"/>
</dbReference>
<evidence type="ECO:0000256" key="10">
    <source>
        <dbReference type="ARBA" id="ARBA00048205"/>
    </source>
</evidence>
<evidence type="ECO:0000256" key="4">
    <source>
        <dbReference type="ARBA" id="ARBA00022630"/>
    </source>
</evidence>
<comment type="similarity">
    <text evidence="12">Belongs to the dus family.</text>
</comment>
<dbReference type="Gene3D" id="3.20.20.70">
    <property type="entry name" value="Aldolase class I"/>
    <property type="match status" value="1"/>
</dbReference>
<accession>A0A1Y1S2Q4</accession>
<feature type="active site" description="Proton donor" evidence="13">
    <location>
        <position position="108"/>
    </location>
</feature>
<dbReference type="Gene3D" id="1.10.1200.80">
    <property type="entry name" value="Putative flavin oxidoreducatase, domain 2"/>
    <property type="match status" value="1"/>
</dbReference>
<dbReference type="InterPro" id="IPR024036">
    <property type="entry name" value="tRNA-dHydroUridine_Synthase_C"/>
</dbReference>
<dbReference type="InterPro" id="IPR035587">
    <property type="entry name" value="DUS-like_FMN-bd"/>
</dbReference>
<dbReference type="Proteomes" id="UP000192343">
    <property type="component" value="Unassembled WGS sequence"/>
</dbReference>
<comment type="catalytic activity">
    <reaction evidence="11">
        <text>a 5,6-dihydrouridine in tRNA + NAD(+) = a uridine in tRNA + NADH + H(+)</text>
        <dbReference type="Rhea" id="RHEA:54452"/>
        <dbReference type="Rhea" id="RHEA-COMP:13339"/>
        <dbReference type="Rhea" id="RHEA-COMP:13887"/>
        <dbReference type="ChEBI" id="CHEBI:15378"/>
        <dbReference type="ChEBI" id="CHEBI:57540"/>
        <dbReference type="ChEBI" id="CHEBI:57945"/>
        <dbReference type="ChEBI" id="CHEBI:65315"/>
        <dbReference type="ChEBI" id="CHEBI:74443"/>
    </reaction>
</comment>
<evidence type="ECO:0000256" key="5">
    <source>
        <dbReference type="ARBA" id="ARBA00022643"/>
    </source>
</evidence>
<dbReference type="AlphaFoldDB" id="A0A1Y1S2Q4"/>
<feature type="binding site" evidence="14">
    <location>
        <position position="177"/>
    </location>
    <ligand>
        <name>FMN</name>
        <dbReference type="ChEBI" id="CHEBI:58210"/>
    </ligand>
</feature>
<evidence type="ECO:0000256" key="9">
    <source>
        <dbReference type="ARBA" id="ARBA00023002"/>
    </source>
</evidence>
<dbReference type="CDD" id="cd02801">
    <property type="entry name" value="DUS_like_FMN"/>
    <property type="match status" value="1"/>
</dbReference>
<protein>
    <recommendedName>
        <fullName evidence="12">tRNA-dihydrouridine synthase</fullName>
        <ecNumber evidence="12">1.3.1.-</ecNumber>
    </recommendedName>
</protein>
<evidence type="ECO:0000256" key="11">
    <source>
        <dbReference type="ARBA" id="ARBA00048802"/>
    </source>
</evidence>
<sequence length="330" mass="35974">MSAVLLHPLTLGTTVLEGNILCAPLAGFTDVPYRELAVEAGADLCFTEMVSCEALIRENLKTRKLLIRGRNETNYGIQVFTSSPESAAAAMEYIIPFTPTVIDLNCGCPVPKVIKTGAGAALMKDPVQIGEIVRAMKKTTSLPVSVKLRTGWDHQNYTFIEAALRAQDAGASMISLHGRTRSQGYGGKADWEQIARLKETVEIPVTGNGDIFCAEDARRMLLQTGCDAVMIARGGLGNPFLFREIRSLLSGLEVLSPPTPRERIETALGHLERCVEVKGEALAVKEMKKQLCSYTKGINGSAAFRNQLVHCESLGEYRGYFSEFLSSLQE</sequence>
<dbReference type="OrthoDB" id="9764501at2"/>
<evidence type="ECO:0000256" key="1">
    <source>
        <dbReference type="ARBA" id="ARBA00001917"/>
    </source>
</evidence>
<feature type="domain" description="DUS-like FMN-binding" evidence="15">
    <location>
        <begin position="22"/>
        <end position="316"/>
    </location>
</feature>
<evidence type="ECO:0000256" key="8">
    <source>
        <dbReference type="ARBA" id="ARBA00022884"/>
    </source>
</evidence>
<feature type="binding site" evidence="14">
    <location>
        <position position="78"/>
    </location>
    <ligand>
        <name>FMN</name>
        <dbReference type="ChEBI" id="CHEBI:58210"/>
    </ligand>
</feature>
<comment type="caution">
    <text evidence="16">The sequence shown here is derived from an EMBL/GenBank/DDBJ whole genome shotgun (WGS) entry which is preliminary data.</text>
</comment>
<organism evidence="16 17">
    <name type="scientific">Marispirochaeta aestuarii</name>
    <dbReference type="NCBI Taxonomy" id="1963862"/>
    <lineage>
        <taxon>Bacteria</taxon>
        <taxon>Pseudomonadati</taxon>
        <taxon>Spirochaetota</taxon>
        <taxon>Spirochaetia</taxon>
        <taxon>Spirochaetales</taxon>
        <taxon>Spirochaetaceae</taxon>
        <taxon>Marispirochaeta</taxon>
    </lineage>
</organism>
<dbReference type="InterPro" id="IPR001269">
    <property type="entry name" value="DUS_fam"/>
</dbReference>
<keyword evidence="17" id="KW-1185">Reference proteome</keyword>
<dbReference type="NCBIfam" id="TIGR00737">
    <property type="entry name" value="nifR3_yhdG"/>
    <property type="match status" value="1"/>
</dbReference>
<dbReference type="SUPFAM" id="SSF51395">
    <property type="entry name" value="FMN-linked oxidoreductases"/>
    <property type="match status" value="1"/>
</dbReference>
<keyword evidence="4 12" id="KW-0285">Flavoprotein</keyword>
<evidence type="ECO:0000256" key="7">
    <source>
        <dbReference type="ARBA" id="ARBA00022857"/>
    </source>
</evidence>
<keyword evidence="14" id="KW-0547">Nucleotide-binding</keyword>
<feature type="binding site" evidence="14">
    <location>
        <position position="147"/>
    </location>
    <ligand>
        <name>FMN</name>
        <dbReference type="ChEBI" id="CHEBI:58210"/>
    </ligand>
</feature>
<keyword evidence="7" id="KW-0521">NADP</keyword>
<dbReference type="GO" id="GO:0050660">
    <property type="term" value="F:flavin adenine dinucleotide binding"/>
    <property type="evidence" value="ECO:0007669"/>
    <property type="project" value="InterPro"/>
</dbReference>
<dbReference type="GO" id="GO:0017150">
    <property type="term" value="F:tRNA dihydrouridine synthase activity"/>
    <property type="evidence" value="ECO:0007669"/>
    <property type="project" value="InterPro"/>
</dbReference>
<keyword evidence="9 12" id="KW-0560">Oxidoreductase</keyword>
<dbReference type="InterPro" id="IPR004652">
    <property type="entry name" value="DusB-like"/>
</dbReference>
<keyword evidence="6 12" id="KW-0819">tRNA processing</keyword>
<feature type="binding site" evidence="14">
    <location>
        <begin position="232"/>
        <end position="233"/>
    </location>
    <ligand>
        <name>FMN</name>
        <dbReference type="ChEBI" id="CHEBI:58210"/>
    </ligand>
</feature>
<dbReference type="STRING" id="1963862.B4O97_00450"/>
<evidence type="ECO:0000313" key="17">
    <source>
        <dbReference type="Proteomes" id="UP000192343"/>
    </source>
</evidence>
<evidence type="ECO:0000256" key="14">
    <source>
        <dbReference type="PIRSR" id="PIRSR006621-2"/>
    </source>
</evidence>
<dbReference type="InterPro" id="IPR013785">
    <property type="entry name" value="Aldolase_TIM"/>
</dbReference>
<comment type="cofactor">
    <cofactor evidence="1 12 14">
        <name>FMN</name>
        <dbReference type="ChEBI" id="CHEBI:58210"/>
    </cofactor>
</comment>
<keyword evidence="8" id="KW-0694">RNA-binding</keyword>
<evidence type="ECO:0000256" key="13">
    <source>
        <dbReference type="PIRSR" id="PIRSR006621-1"/>
    </source>
</evidence>
<gene>
    <name evidence="16" type="ORF">B4O97_00450</name>
</gene>
<evidence type="ECO:0000256" key="12">
    <source>
        <dbReference type="PIRNR" id="PIRNR006621"/>
    </source>
</evidence>
<dbReference type="GO" id="GO:0000049">
    <property type="term" value="F:tRNA binding"/>
    <property type="evidence" value="ECO:0007669"/>
    <property type="project" value="UniProtKB-KW"/>
</dbReference>
<evidence type="ECO:0000256" key="3">
    <source>
        <dbReference type="ARBA" id="ARBA00022555"/>
    </source>
</evidence>
<dbReference type="Pfam" id="PF01207">
    <property type="entry name" value="Dus"/>
    <property type="match status" value="1"/>
</dbReference>
<comment type="function">
    <text evidence="2 12">Catalyzes the synthesis of 5,6-dihydrouridine (D), a modified base found in the D-loop of most tRNAs, via the reduction of the C5-C6 double bond in target uridines.</text>
</comment>
<dbReference type="PIRSF" id="PIRSF006621">
    <property type="entry name" value="Dus"/>
    <property type="match status" value="1"/>
</dbReference>
<dbReference type="RefSeq" id="WP_083047216.1">
    <property type="nucleotide sequence ID" value="NZ_MWQY01000001.1"/>
</dbReference>
<comment type="catalytic activity">
    <reaction evidence="10">
        <text>a 5,6-dihydrouridine in tRNA + NADP(+) = a uridine in tRNA + NADPH + H(+)</text>
        <dbReference type="Rhea" id="RHEA:23624"/>
        <dbReference type="Rhea" id="RHEA-COMP:13339"/>
        <dbReference type="Rhea" id="RHEA-COMP:13887"/>
        <dbReference type="ChEBI" id="CHEBI:15378"/>
        <dbReference type="ChEBI" id="CHEBI:57783"/>
        <dbReference type="ChEBI" id="CHEBI:58349"/>
        <dbReference type="ChEBI" id="CHEBI:65315"/>
        <dbReference type="ChEBI" id="CHEBI:74443"/>
    </reaction>
</comment>
<dbReference type="EC" id="1.3.1.-" evidence="12"/>